<protein>
    <submittedName>
        <fullName evidence="2">Uncharacterized protein</fullName>
    </submittedName>
</protein>
<dbReference type="EMBL" id="JAIWYP010000003">
    <property type="protein sequence ID" value="KAH3851127.1"/>
    <property type="molecule type" value="Genomic_DNA"/>
</dbReference>
<evidence type="ECO:0000313" key="3">
    <source>
        <dbReference type="Proteomes" id="UP000828390"/>
    </source>
</evidence>
<reference evidence="2" key="1">
    <citation type="journal article" date="2019" name="bioRxiv">
        <title>The Genome of the Zebra Mussel, Dreissena polymorpha: A Resource for Invasive Species Research.</title>
        <authorList>
            <person name="McCartney M.A."/>
            <person name="Auch B."/>
            <person name="Kono T."/>
            <person name="Mallez S."/>
            <person name="Zhang Y."/>
            <person name="Obille A."/>
            <person name="Becker A."/>
            <person name="Abrahante J.E."/>
            <person name="Garbe J."/>
            <person name="Badalamenti J.P."/>
            <person name="Herman A."/>
            <person name="Mangelson H."/>
            <person name="Liachko I."/>
            <person name="Sullivan S."/>
            <person name="Sone E.D."/>
            <person name="Koren S."/>
            <person name="Silverstein K.A.T."/>
            <person name="Beckman K.B."/>
            <person name="Gohl D.M."/>
        </authorList>
    </citation>
    <scope>NUCLEOTIDE SEQUENCE</scope>
    <source>
        <strain evidence="2">Duluth1</strain>
        <tissue evidence="2">Whole animal</tissue>
    </source>
</reference>
<feature type="region of interest" description="Disordered" evidence="1">
    <location>
        <begin position="36"/>
        <end position="70"/>
    </location>
</feature>
<evidence type="ECO:0000313" key="2">
    <source>
        <dbReference type="EMBL" id="KAH3851127.1"/>
    </source>
</evidence>
<evidence type="ECO:0000256" key="1">
    <source>
        <dbReference type="SAM" id="MobiDB-lite"/>
    </source>
</evidence>
<sequence>MISLILDIGMLTIMFSESSNNPKKQSFVVGPSVFSSANGTPNCDKQDTNTDKSSLQCPESCLPPPKKSSK</sequence>
<gene>
    <name evidence="2" type="ORF">DPMN_093608</name>
</gene>
<reference evidence="2" key="2">
    <citation type="submission" date="2020-11" db="EMBL/GenBank/DDBJ databases">
        <authorList>
            <person name="McCartney M.A."/>
            <person name="Auch B."/>
            <person name="Kono T."/>
            <person name="Mallez S."/>
            <person name="Becker A."/>
            <person name="Gohl D.M."/>
            <person name="Silverstein K.A.T."/>
            <person name="Koren S."/>
            <person name="Bechman K.B."/>
            <person name="Herman A."/>
            <person name="Abrahante J.E."/>
            <person name="Garbe J."/>
        </authorList>
    </citation>
    <scope>NUCLEOTIDE SEQUENCE</scope>
    <source>
        <strain evidence="2">Duluth1</strain>
        <tissue evidence="2">Whole animal</tissue>
    </source>
</reference>
<comment type="caution">
    <text evidence="2">The sequence shown here is derived from an EMBL/GenBank/DDBJ whole genome shotgun (WGS) entry which is preliminary data.</text>
</comment>
<dbReference type="AlphaFoldDB" id="A0A9D4L5U1"/>
<proteinExistence type="predicted"/>
<dbReference type="Proteomes" id="UP000828390">
    <property type="component" value="Unassembled WGS sequence"/>
</dbReference>
<organism evidence="2 3">
    <name type="scientific">Dreissena polymorpha</name>
    <name type="common">Zebra mussel</name>
    <name type="synonym">Mytilus polymorpha</name>
    <dbReference type="NCBI Taxonomy" id="45954"/>
    <lineage>
        <taxon>Eukaryota</taxon>
        <taxon>Metazoa</taxon>
        <taxon>Spiralia</taxon>
        <taxon>Lophotrochozoa</taxon>
        <taxon>Mollusca</taxon>
        <taxon>Bivalvia</taxon>
        <taxon>Autobranchia</taxon>
        <taxon>Heteroconchia</taxon>
        <taxon>Euheterodonta</taxon>
        <taxon>Imparidentia</taxon>
        <taxon>Neoheterodontei</taxon>
        <taxon>Myida</taxon>
        <taxon>Dreissenoidea</taxon>
        <taxon>Dreissenidae</taxon>
        <taxon>Dreissena</taxon>
    </lineage>
</organism>
<feature type="compositionally biased region" description="Pro residues" evidence="1">
    <location>
        <begin position="61"/>
        <end position="70"/>
    </location>
</feature>
<name>A0A9D4L5U1_DREPO</name>
<keyword evidence="3" id="KW-1185">Reference proteome</keyword>
<accession>A0A9D4L5U1</accession>